<dbReference type="InterPro" id="IPR013830">
    <property type="entry name" value="SGNH_hydro"/>
</dbReference>
<feature type="signal peptide" evidence="1">
    <location>
        <begin position="1"/>
        <end position="21"/>
    </location>
</feature>
<proteinExistence type="predicted"/>
<dbReference type="Gene3D" id="3.40.50.1110">
    <property type="entry name" value="SGNH hydrolase"/>
    <property type="match status" value="1"/>
</dbReference>
<organism evidence="3 4">
    <name type="scientific">Siphonobacter curvatus</name>
    <dbReference type="NCBI Taxonomy" id="2094562"/>
    <lineage>
        <taxon>Bacteria</taxon>
        <taxon>Pseudomonadati</taxon>
        <taxon>Bacteroidota</taxon>
        <taxon>Cytophagia</taxon>
        <taxon>Cytophagales</taxon>
        <taxon>Cytophagaceae</taxon>
        <taxon>Siphonobacter</taxon>
    </lineage>
</organism>
<reference evidence="4" key="1">
    <citation type="submission" date="2018-02" db="EMBL/GenBank/DDBJ databases">
        <title>Genome sequencing of Solimonas sp. HR-BB.</title>
        <authorList>
            <person name="Lee Y."/>
            <person name="Jeon C.O."/>
        </authorList>
    </citation>
    <scope>NUCLEOTIDE SEQUENCE [LARGE SCALE GENOMIC DNA]</scope>
    <source>
        <strain evidence="4">HR-U</strain>
    </source>
</reference>
<dbReference type="InterPro" id="IPR036514">
    <property type="entry name" value="SGNH_hydro_sf"/>
</dbReference>
<evidence type="ECO:0000313" key="3">
    <source>
        <dbReference type="EMBL" id="PQA58508.1"/>
    </source>
</evidence>
<sequence>MKTKLWYGLVLALLVTIQSFAQQQFEKEIQAFETQDQTTPPPKNPILFVGSSTFRLWSDMQEAFPDQPIINRGFGGSTLTDVVYYYDRLIPKYKPKQIVIYCGENDIATGKNAKNTYLEFFRLYGKIRKDMPRVPLIFISAKPAPSRWDKREAMQEFNRLVSSFLDGEEDADYLDVWPVMLNESLRPEPILFKADSLHMTPEGYRRWTEVLKPLLVD</sequence>
<feature type="chain" id="PRO_5015580203" description="SGNH hydrolase-type esterase domain-containing protein" evidence="1">
    <location>
        <begin position="22"/>
        <end position="217"/>
    </location>
</feature>
<feature type="domain" description="SGNH hydrolase-type esterase" evidence="2">
    <location>
        <begin position="56"/>
        <end position="206"/>
    </location>
</feature>
<keyword evidence="4" id="KW-1185">Reference proteome</keyword>
<dbReference type="Proteomes" id="UP000239590">
    <property type="component" value="Unassembled WGS sequence"/>
</dbReference>
<keyword evidence="1" id="KW-0732">Signal</keyword>
<gene>
    <name evidence="3" type="ORF">C5O19_02220</name>
</gene>
<dbReference type="Pfam" id="PF13472">
    <property type="entry name" value="Lipase_GDSL_2"/>
    <property type="match status" value="1"/>
</dbReference>
<dbReference type="GO" id="GO:0004622">
    <property type="term" value="F:phosphatidylcholine lysophospholipase activity"/>
    <property type="evidence" value="ECO:0007669"/>
    <property type="project" value="TreeGrafter"/>
</dbReference>
<evidence type="ECO:0000256" key="1">
    <source>
        <dbReference type="SAM" id="SignalP"/>
    </source>
</evidence>
<dbReference type="PANTHER" id="PTHR30383:SF5">
    <property type="entry name" value="SGNH HYDROLASE-TYPE ESTERASE DOMAIN-CONTAINING PROTEIN"/>
    <property type="match status" value="1"/>
</dbReference>
<dbReference type="EMBL" id="PTRA01000001">
    <property type="protein sequence ID" value="PQA58508.1"/>
    <property type="molecule type" value="Genomic_DNA"/>
</dbReference>
<dbReference type="OrthoDB" id="9790057at2"/>
<evidence type="ECO:0000313" key="4">
    <source>
        <dbReference type="Proteomes" id="UP000239590"/>
    </source>
</evidence>
<dbReference type="AlphaFoldDB" id="A0A2S7ILK3"/>
<protein>
    <recommendedName>
        <fullName evidence="2">SGNH hydrolase-type esterase domain-containing protein</fullName>
    </recommendedName>
</protein>
<dbReference type="SUPFAM" id="SSF52266">
    <property type="entry name" value="SGNH hydrolase"/>
    <property type="match status" value="1"/>
</dbReference>
<evidence type="ECO:0000259" key="2">
    <source>
        <dbReference type="Pfam" id="PF13472"/>
    </source>
</evidence>
<name>A0A2S7ILK3_9BACT</name>
<comment type="caution">
    <text evidence="3">The sequence shown here is derived from an EMBL/GenBank/DDBJ whole genome shotgun (WGS) entry which is preliminary data.</text>
</comment>
<dbReference type="InterPro" id="IPR051532">
    <property type="entry name" value="Ester_Hydrolysis_Enzymes"/>
</dbReference>
<dbReference type="PANTHER" id="PTHR30383">
    <property type="entry name" value="THIOESTERASE 1/PROTEASE 1/LYSOPHOSPHOLIPASE L1"/>
    <property type="match status" value="1"/>
</dbReference>
<dbReference type="RefSeq" id="WP_104709721.1">
    <property type="nucleotide sequence ID" value="NZ_PTRA01000001.1"/>
</dbReference>
<accession>A0A2S7ILK3</accession>